<dbReference type="InterPro" id="IPR001544">
    <property type="entry name" value="Aminotrans_IV"/>
</dbReference>
<dbReference type="Gene3D" id="3.20.10.10">
    <property type="entry name" value="D-amino Acid Aminotransferase, subunit A, domain 2"/>
    <property type="match status" value="1"/>
</dbReference>
<dbReference type="PANTHER" id="PTHR42743">
    <property type="entry name" value="AMINO-ACID AMINOTRANSFERASE"/>
    <property type="match status" value="1"/>
</dbReference>
<dbReference type="InterPro" id="IPR050571">
    <property type="entry name" value="Class-IV_PLP-Dep_Aminotrnsfr"/>
</dbReference>
<dbReference type="RefSeq" id="WP_155868030.1">
    <property type="nucleotide sequence ID" value="NZ_CP046322.1"/>
</dbReference>
<dbReference type="Proteomes" id="UP000426857">
    <property type="component" value="Chromosome"/>
</dbReference>
<dbReference type="InterPro" id="IPR036038">
    <property type="entry name" value="Aminotransferase-like"/>
</dbReference>
<proteinExistence type="inferred from homology"/>
<dbReference type="InterPro" id="IPR043131">
    <property type="entry name" value="BCAT-like_N"/>
</dbReference>
<protein>
    <submittedName>
        <fullName evidence="2">Aminodeoxychorismate lyase</fullName>
        <ecNumber evidence="2">4.1.3.38</ecNumber>
    </submittedName>
</protein>
<evidence type="ECO:0000313" key="3">
    <source>
        <dbReference type="Proteomes" id="UP000426857"/>
    </source>
</evidence>
<dbReference type="NCBIfam" id="NF005886">
    <property type="entry name" value="PRK07849.1-1"/>
    <property type="match status" value="1"/>
</dbReference>
<name>A0A6B8TY31_9CORY</name>
<dbReference type="EMBL" id="CP046322">
    <property type="protein sequence ID" value="QGS34165.1"/>
    <property type="molecule type" value="Genomic_DNA"/>
</dbReference>
<accession>A0A6B8TY31</accession>
<sequence length="309" mass="33380">MTALQHDIIFVDVLSEDAPRIADASEPFLYPDDLGAVRGDGVFETLLVRDGHACNVTRHENRFLSSAEMLQLPAPDLDRWRASSRLAVDEWNSRALDRAASDGASADGSFTHRDASMRWVYSRGRESTGLPTGYIMITPAAGAAEARERGVRVMLAERGFELDLGNRAPWALIGAKTLSYAANMAALRYAKEHGFDDVIFTSSEGNLLEGPTSTIVLVRGRQLLTPNPGEGVLPGTTQAALFDLAAEKGWECVPAQLTPEDLRTADAVWLVSSVRIAVRVTSLDGEELPSPGVAAEAEFGELCEQALAR</sequence>
<dbReference type="KEGG" id="cxe:FOB82_03620"/>
<dbReference type="GO" id="GO:0008696">
    <property type="term" value="F:4-amino-4-deoxychorismate lyase activity"/>
    <property type="evidence" value="ECO:0007669"/>
    <property type="project" value="UniProtKB-EC"/>
</dbReference>
<reference evidence="2 3" key="1">
    <citation type="submission" date="2019-11" db="EMBL/GenBank/DDBJ databases">
        <title>FDA dAtabase for Regulatory Grade micrObial Sequences (FDA-ARGOS): Supporting development and validation of Infectious Disease Dx tests.</title>
        <authorList>
            <person name="Kerrigan L."/>
            <person name="Long C."/>
            <person name="Tallon L."/>
            <person name="Sadzewicz L."/>
            <person name="Vavikolanu K."/>
            <person name="Mehta A."/>
            <person name="Aluvathingal J."/>
            <person name="Nadendla S."/>
            <person name="Yan Y."/>
            <person name="Sichtig H."/>
        </authorList>
    </citation>
    <scope>NUCLEOTIDE SEQUENCE [LARGE SCALE GENOMIC DNA]</scope>
    <source>
        <strain evidence="2 3">FDAARGOS_674</strain>
    </source>
</reference>
<dbReference type="AlphaFoldDB" id="A0A6B8TY31"/>
<dbReference type="Pfam" id="PF01063">
    <property type="entry name" value="Aminotran_4"/>
    <property type="match status" value="1"/>
</dbReference>
<keyword evidence="2" id="KW-0456">Lyase</keyword>
<organism evidence="2 3">
    <name type="scientific">Corynebacterium xerosis</name>
    <dbReference type="NCBI Taxonomy" id="1725"/>
    <lineage>
        <taxon>Bacteria</taxon>
        <taxon>Bacillati</taxon>
        <taxon>Actinomycetota</taxon>
        <taxon>Actinomycetes</taxon>
        <taxon>Mycobacteriales</taxon>
        <taxon>Corynebacteriaceae</taxon>
        <taxon>Corynebacterium</taxon>
    </lineage>
</organism>
<dbReference type="InterPro" id="IPR043132">
    <property type="entry name" value="BCAT-like_C"/>
</dbReference>
<dbReference type="GO" id="GO:0046394">
    <property type="term" value="P:carboxylic acid biosynthetic process"/>
    <property type="evidence" value="ECO:0007669"/>
    <property type="project" value="UniProtKB-ARBA"/>
</dbReference>
<dbReference type="NCBIfam" id="NF005887">
    <property type="entry name" value="PRK07849.1-2"/>
    <property type="match status" value="1"/>
</dbReference>
<dbReference type="PANTHER" id="PTHR42743:SF11">
    <property type="entry name" value="AMINODEOXYCHORISMATE LYASE"/>
    <property type="match status" value="1"/>
</dbReference>
<comment type="similarity">
    <text evidence="1">Belongs to the class-IV pyridoxal-phosphate-dependent aminotransferase family.</text>
</comment>
<dbReference type="EC" id="4.1.3.38" evidence="2"/>
<dbReference type="Gene3D" id="3.30.470.10">
    <property type="match status" value="1"/>
</dbReference>
<evidence type="ECO:0000256" key="1">
    <source>
        <dbReference type="ARBA" id="ARBA00009320"/>
    </source>
</evidence>
<gene>
    <name evidence="2" type="ORF">FOB82_03620</name>
</gene>
<evidence type="ECO:0000313" key="2">
    <source>
        <dbReference type="EMBL" id="QGS34165.1"/>
    </source>
</evidence>
<dbReference type="GO" id="GO:0005829">
    <property type="term" value="C:cytosol"/>
    <property type="evidence" value="ECO:0007669"/>
    <property type="project" value="TreeGrafter"/>
</dbReference>
<dbReference type="SUPFAM" id="SSF56752">
    <property type="entry name" value="D-aminoacid aminotransferase-like PLP-dependent enzymes"/>
    <property type="match status" value="1"/>
</dbReference>